<evidence type="ECO:0000256" key="1">
    <source>
        <dbReference type="ARBA" id="ARBA00004429"/>
    </source>
</evidence>
<dbReference type="EMBL" id="JBHMEP010000006">
    <property type="protein sequence ID" value="MFB9136619.1"/>
    <property type="molecule type" value="Genomic_DNA"/>
</dbReference>
<evidence type="ECO:0000259" key="10">
    <source>
        <dbReference type="Pfam" id="PF04290"/>
    </source>
</evidence>
<dbReference type="Proteomes" id="UP001589645">
    <property type="component" value="Unassembled WGS sequence"/>
</dbReference>
<feature type="transmembrane region" description="Helical" evidence="9">
    <location>
        <begin position="134"/>
        <end position="159"/>
    </location>
</feature>
<dbReference type="Pfam" id="PF04290">
    <property type="entry name" value="DctQ"/>
    <property type="match status" value="1"/>
</dbReference>
<keyword evidence="12" id="KW-1185">Reference proteome</keyword>
<keyword evidence="4 9" id="KW-0997">Cell inner membrane</keyword>
<keyword evidence="5 9" id="KW-0812">Transmembrane</keyword>
<evidence type="ECO:0000256" key="6">
    <source>
        <dbReference type="ARBA" id="ARBA00022989"/>
    </source>
</evidence>
<evidence type="ECO:0000256" key="9">
    <source>
        <dbReference type="RuleBase" id="RU369079"/>
    </source>
</evidence>
<feature type="transmembrane region" description="Helical" evidence="9">
    <location>
        <begin position="88"/>
        <end position="114"/>
    </location>
</feature>
<accession>A0ABV5HR82</accession>
<dbReference type="InterPro" id="IPR055348">
    <property type="entry name" value="DctQ"/>
</dbReference>
<dbReference type="PANTHER" id="PTHR35011">
    <property type="entry name" value="2,3-DIKETO-L-GULONATE TRAP TRANSPORTER SMALL PERMEASE PROTEIN YIAM"/>
    <property type="match status" value="1"/>
</dbReference>
<feature type="transmembrane region" description="Helical" evidence="9">
    <location>
        <begin position="14"/>
        <end position="35"/>
    </location>
</feature>
<comment type="caution">
    <text evidence="11">The sequence shown here is derived from an EMBL/GenBank/DDBJ whole genome shotgun (WGS) entry which is preliminary data.</text>
</comment>
<reference evidence="11 12" key="1">
    <citation type="submission" date="2024-09" db="EMBL/GenBank/DDBJ databases">
        <authorList>
            <person name="Sun Q."/>
            <person name="Mori K."/>
        </authorList>
    </citation>
    <scope>NUCLEOTIDE SEQUENCE [LARGE SCALE GENOMIC DNA]</scope>
    <source>
        <strain evidence="11 12">CECT 8064</strain>
    </source>
</reference>
<comment type="subcellular location">
    <subcellularLocation>
        <location evidence="1 9">Cell inner membrane</location>
        <topology evidence="1 9">Multi-pass membrane protein</topology>
    </subcellularLocation>
</comment>
<keyword evidence="3" id="KW-1003">Cell membrane</keyword>
<dbReference type="InterPro" id="IPR007387">
    <property type="entry name" value="TRAP_DctQ"/>
</dbReference>
<evidence type="ECO:0000313" key="11">
    <source>
        <dbReference type="EMBL" id="MFB9136619.1"/>
    </source>
</evidence>
<comment type="subunit">
    <text evidence="9">The complex comprises the extracytoplasmic solute receptor protein and the two transmembrane proteins.</text>
</comment>
<evidence type="ECO:0000256" key="5">
    <source>
        <dbReference type="ARBA" id="ARBA00022692"/>
    </source>
</evidence>
<protein>
    <recommendedName>
        <fullName evidence="9">TRAP transporter small permease protein</fullName>
    </recommendedName>
</protein>
<evidence type="ECO:0000256" key="8">
    <source>
        <dbReference type="ARBA" id="ARBA00038436"/>
    </source>
</evidence>
<evidence type="ECO:0000256" key="3">
    <source>
        <dbReference type="ARBA" id="ARBA00022475"/>
    </source>
</evidence>
<gene>
    <name evidence="11" type="ORF">ACFFUV_16755</name>
</gene>
<keyword evidence="6 9" id="KW-1133">Transmembrane helix</keyword>
<proteinExistence type="inferred from homology"/>
<evidence type="ECO:0000256" key="4">
    <source>
        <dbReference type="ARBA" id="ARBA00022519"/>
    </source>
</evidence>
<feature type="domain" description="Tripartite ATP-independent periplasmic transporters DctQ component" evidence="10">
    <location>
        <begin position="26"/>
        <end position="161"/>
    </location>
</feature>
<feature type="transmembrane region" description="Helical" evidence="9">
    <location>
        <begin position="50"/>
        <end position="68"/>
    </location>
</feature>
<dbReference type="PANTHER" id="PTHR35011:SF2">
    <property type="entry name" value="2,3-DIKETO-L-GULONATE TRAP TRANSPORTER SMALL PERMEASE PROTEIN YIAM"/>
    <property type="match status" value="1"/>
</dbReference>
<keyword evidence="2 9" id="KW-0813">Transport</keyword>
<keyword evidence="7 9" id="KW-0472">Membrane</keyword>
<dbReference type="RefSeq" id="WP_390194894.1">
    <property type="nucleotide sequence ID" value="NZ_JBHMEP010000006.1"/>
</dbReference>
<comment type="function">
    <text evidence="9">Part of the tripartite ATP-independent periplasmic (TRAP) transport system.</text>
</comment>
<sequence>MSTIKTINEGVNKVLCYTLTLFMVVMIAAVVWQVFTRFVLQDPSNFTDELSRYLLMWIGILGGAYTFAIKRHLALELLAPKLQRRGQLILGMVINAIIVIFSSVAFIYGGYVLVSSTLNHGQISPGIIIFGHHLLIGYVYLVVPIAGSLISYFGLVDIITAAFELKKKEVEIPAEGSLS</sequence>
<organism evidence="11 12">
    <name type="scientific">Vibrio olivae</name>
    <dbReference type="NCBI Taxonomy" id="1243002"/>
    <lineage>
        <taxon>Bacteria</taxon>
        <taxon>Pseudomonadati</taxon>
        <taxon>Pseudomonadota</taxon>
        <taxon>Gammaproteobacteria</taxon>
        <taxon>Vibrionales</taxon>
        <taxon>Vibrionaceae</taxon>
        <taxon>Vibrio</taxon>
    </lineage>
</organism>
<comment type="similarity">
    <text evidence="8 9">Belongs to the TRAP transporter small permease family.</text>
</comment>
<name>A0ABV5HR82_9VIBR</name>
<evidence type="ECO:0000256" key="7">
    <source>
        <dbReference type="ARBA" id="ARBA00023136"/>
    </source>
</evidence>
<evidence type="ECO:0000313" key="12">
    <source>
        <dbReference type="Proteomes" id="UP001589645"/>
    </source>
</evidence>
<evidence type="ECO:0000256" key="2">
    <source>
        <dbReference type="ARBA" id="ARBA00022448"/>
    </source>
</evidence>